<dbReference type="Pfam" id="PF00107">
    <property type="entry name" value="ADH_zinc_N"/>
    <property type="match status" value="1"/>
</dbReference>
<dbReference type="Gene3D" id="3.40.50.720">
    <property type="entry name" value="NAD(P)-binding Rossmann-like Domain"/>
    <property type="match status" value="1"/>
</dbReference>
<dbReference type="InterPro" id="IPR013149">
    <property type="entry name" value="ADH-like_C"/>
</dbReference>
<feature type="domain" description="Enoyl reductase (ER)" evidence="3">
    <location>
        <begin position="10"/>
        <end position="322"/>
    </location>
</feature>
<dbReference type="PANTHER" id="PTHR48106:SF13">
    <property type="entry name" value="QUINONE OXIDOREDUCTASE-RELATED"/>
    <property type="match status" value="1"/>
</dbReference>
<dbReference type="SMART" id="SM00829">
    <property type="entry name" value="PKS_ER"/>
    <property type="match status" value="1"/>
</dbReference>
<sequence>MRAVRVERFGGPEVLETAEAPDPVARPGQVVIEVAVADTLFVETQIRAGAARQWFAVEPPYVPGGAVAGRVGAVGEGADASWAGRTVVAYTPNAQGGYAERVAVPAESLIPVPEGLEPERAAALMHDGVTGFGVFDAAEVKPGDWVLVTAAAGGMGVMLVQLARAAGARVAAAARGERKLDLARRLGADLAVDYTEPGWAERVREATGGAGPDVVFEGAGGEIGRAAFAIAAPGARYSAHGAPSGGFSPIDPAEAGRRRITVRGIQDVQFSMAERQRLAARALAEAAAGRLRPVIGRTFPLDRAAQAHAAIEAREILGKALLLV</sequence>
<dbReference type="Proteomes" id="UP001596004">
    <property type="component" value="Unassembled WGS sequence"/>
</dbReference>
<dbReference type="EMBL" id="JBHSFP010000016">
    <property type="protein sequence ID" value="MFC4533557.1"/>
    <property type="molecule type" value="Genomic_DNA"/>
</dbReference>
<dbReference type="SUPFAM" id="SSF51735">
    <property type="entry name" value="NAD(P)-binding Rossmann-fold domains"/>
    <property type="match status" value="1"/>
</dbReference>
<dbReference type="SUPFAM" id="SSF50129">
    <property type="entry name" value="GroES-like"/>
    <property type="match status" value="1"/>
</dbReference>
<proteinExistence type="predicted"/>
<dbReference type="InterPro" id="IPR011032">
    <property type="entry name" value="GroES-like_sf"/>
</dbReference>
<dbReference type="RefSeq" id="WP_380843131.1">
    <property type="nucleotide sequence ID" value="NZ_JBHSFP010000016.1"/>
</dbReference>
<evidence type="ECO:0000313" key="5">
    <source>
        <dbReference type="Proteomes" id="UP001596004"/>
    </source>
</evidence>
<dbReference type="Gene3D" id="3.90.180.10">
    <property type="entry name" value="Medium-chain alcohol dehydrogenases, catalytic domain"/>
    <property type="match status" value="1"/>
</dbReference>
<evidence type="ECO:0000313" key="4">
    <source>
        <dbReference type="EMBL" id="MFC4533557.1"/>
    </source>
</evidence>
<dbReference type="InterPro" id="IPR036291">
    <property type="entry name" value="NAD(P)-bd_dom_sf"/>
</dbReference>
<keyword evidence="1" id="KW-0521">NADP</keyword>
<organism evidence="4 5">
    <name type="scientific">Sphaerisporangium dianthi</name>
    <dbReference type="NCBI Taxonomy" id="1436120"/>
    <lineage>
        <taxon>Bacteria</taxon>
        <taxon>Bacillati</taxon>
        <taxon>Actinomycetota</taxon>
        <taxon>Actinomycetes</taxon>
        <taxon>Streptosporangiales</taxon>
        <taxon>Streptosporangiaceae</taxon>
        <taxon>Sphaerisporangium</taxon>
    </lineage>
</organism>
<gene>
    <name evidence="4" type="ORF">ACFO60_22535</name>
</gene>
<accession>A0ABV9CL23</accession>
<evidence type="ECO:0000259" key="3">
    <source>
        <dbReference type="SMART" id="SM00829"/>
    </source>
</evidence>
<dbReference type="PANTHER" id="PTHR48106">
    <property type="entry name" value="QUINONE OXIDOREDUCTASE PIG3-RELATED"/>
    <property type="match status" value="1"/>
</dbReference>
<dbReference type="InterPro" id="IPR013154">
    <property type="entry name" value="ADH-like_N"/>
</dbReference>
<dbReference type="InterPro" id="IPR020843">
    <property type="entry name" value="ER"/>
</dbReference>
<dbReference type="PROSITE" id="PS01162">
    <property type="entry name" value="QOR_ZETA_CRYSTAL"/>
    <property type="match status" value="1"/>
</dbReference>
<name>A0ABV9CL23_9ACTN</name>
<evidence type="ECO:0000256" key="2">
    <source>
        <dbReference type="ARBA" id="ARBA00023002"/>
    </source>
</evidence>
<comment type="caution">
    <text evidence="4">The sequence shown here is derived from an EMBL/GenBank/DDBJ whole genome shotgun (WGS) entry which is preliminary data.</text>
</comment>
<dbReference type="InterPro" id="IPR002364">
    <property type="entry name" value="Quin_OxRdtase/zeta-crystal_CS"/>
</dbReference>
<keyword evidence="2" id="KW-0560">Oxidoreductase</keyword>
<keyword evidence="5" id="KW-1185">Reference proteome</keyword>
<dbReference type="Pfam" id="PF08240">
    <property type="entry name" value="ADH_N"/>
    <property type="match status" value="1"/>
</dbReference>
<evidence type="ECO:0000256" key="1">
    <source>
        <dbReference type="ARBA" id="ARBA00022857"/>
    </source>
</evidence>
<reference evidence="5" key="1">
    <citation type="journal article" date="2019" name="Int. J. Syst. Evol. Microbiol.">
        <title>The Global Catalogue of Microorganisms (GCM) 10K type strain sequencing project: providing services to taxonomists for standard genome sequencing and annotation.</title>
        <authorList>
            <consortium name="The Broad Institute Genomics Platform"/>
            <consortium name="The Broad Institute Genome Sequencing Center for Infectious Disease"/>
            <person name="Wu L."/>
            <person name="Ma J."/>
        </authorList>
    </citation>
    <scope>NUCLEOTIDE SEQUENCE [LARGE SCALE GENOMIC DNA]</scope>
    <source>
        <strain evidence="5">CGMCC 4.7132</strain>
    </source>
</reference>
<protein>
    <submittedName>
        <fullName evidence="4">Zinc-binding dehydrogenase</fullName>
    </submittedName>
</protein>